<keyword evidence="6" id="KW-1185">Reference proteome</keyword>
<feature type="region of interest" description="Disordered" evidence="1">
    <location>
        <begin position="245"/>
        <end position="275"/>
    </location>
</feature>
<sequence>MMKSQSTSYQSFVAPPLTLLISLMFSSLFPVVATAADPAPVISKLTISGELNVGDTLNGSYRFSASTGNTVDKSTFSWGYKGETAQQVANGAIIGSTGYVTPRLLVSADIGRVMELSVQAKNGVGMVGNTLTLASDSDDRLNITDEGDGEGRVADPFSPMVSNLTLSGVLDVNQVLQASYNFSAGQGGSGDKSTFAWGEKGSTAALAPQGQTVTTSGKPTGYTIAKADAGKILEISVRAKNSQNRTGNIQTLATDATTEEGNKTTGGNGQGGVTDPDGGPLITKLALAGTLEVGQSLTASYTFTNTGSTATDSSNYAWGVKGSTAATVTTGQRVVTSGQVPARTLVAADVGTIMEVSVQARDGLDKTGNTLTLASDATAAAGNNATGGKNGAVINGSGGGTVATLVPSVSRTTAKVGETITLTVTAKDASGNTAAGASISLTSVSATNRKGAAQTPTLLINGQSSFTGTTNPLTVTLTDPNGKGVATKLNIVSDRATNSQSVTFTVPTSPDTSRASFWGHMQDSVSVSKSGVNGTAIFYRPQLYAENSSYSSITSANEDWSAVNGTTDGNASCNARSGRGTNGKLVLPADRNPSTLITLQDLAGSSAIDAGFPTSKPYLGYLIYTVNLSTGSSSPASGTNIYLCQDDGYLYGK</sequence>
<keyword evidence="2" id="KW-0732">Signal</keyword>
<feature type="domain" description="Bacterial Immunoglobulin-like 21" evidence="3">
    <location>
        <begin position="417"/>
        <end position="506"/>
    </location>
</feature>
<dbReference type="RefSeq" id="WP_050112436.1">
    <property type="nucleotide sequence ID" value="NZ_CQAW01000001.1"/>
</dbReference>
<gene>
    <name evidence="5" type="ORF">ERS008472_00476</name>
</gene>
<proteinExistence type="predicted"/>
<evidence type="ECO:0000313" key="5">
    <source>
        <dbReference type="EMBL" id="CNH07068.1"/>
    </source>
</evidence>
<accession>A0A0T9NGK4</accession>
<name>A0A0T9NGK4_9GAMM</name>
<dbReference type="InterPro" id="IPR008541">
    <property type="entry name" value="InvE_AD"/>
</dbReference>
<feature type="compositionally biased region" description="Polar residues" evidence="1">
    <location>
        <begin position="245"/>
        <end position="256"/>
    </location>
</feature>
<dbReference type="Pfam" id="PF05688">
    <property type="entry name" value="BIg21"/>
    <property type="match status" value="1"/>
</dbReference>
<dbReference type="Pfam" id="PF05689">
    <property type="entry name" value="InvE_AD"/>
    <property type="match status" value="1"/>
</dbReference>
<feature type="chain" id="PRO_5006693892" evidence="2">
    <location>
        <begin position="36"/>
        <end position="653"/>
    </location>
</feature>
<evidence type="ECO:0000259" key="4">
    <source>
        <dbReference type="Pfam" id="PF05689"/>
    </source>
</evidence>
<evidence type="ECO:0000313" key="6">
    <source>
        <dbReference type="Proteomes" id="UP000041882"/>
    </source>
</evidence>
<feature type="domain" description="InvasinE Adhesion" evidence="4">
    <location>
        <begin position="510"/>
        <end position="576"/>
    </location>
</feature>
<dbReference type="Proteomes" id="UP000041882">
    <property type="component" value="Unassembled WGS sequence"/>
</dbReference>
<evidence type="ECO:0000256" key="2">
    <source>
        <dbReference type="SAM" id="SignalP"/>
    </source>
</evidence>
<dbReference type="EMBL" id="CQAW01000001">
    <property type="protein sequence ID" value="CNH07068.1"/>
    <property type="molecule type" value="Genomic_DNA"/>
</dbReference>
<feature type="signal peptide" evidence="2">
    <location>
        <begin position="1"/>
        <end position="35"/>
    </location>
</feature>
<dbReference type="AlphaFoldDB" id="A0A0T9NGK4"/>
<evidence type="ECO:0000259" key="3">
    <source>
        <dbReference type="Pfam" id="PF05688"/>
    </source>
</evidence>
<reference evidence="6" key="1">
    <citation type="submission" date="2015-03" db="EMBL/GenBank/DDBJ databases">
        <authorList>
            <consortium name="Pathogen Informatics"/>
            <person name="Murphy D."/>
        </authorList>
    </citation>
    <scope>NUCLEOTIDE SEQUENCE [LARGE SCALE GENOMIC DNA]</scope>
    <source>
        <strain evidence="6">IP6945</strain>
    </source>
</reference>
<evidence type="ECO:0000256" key="1">
    <source>
        <dbReference type="SAM" id="MobiDB-lite"/>
    </source>
</evidence>
<organism evidence="5 6">
    <name type="scientific">Yersinia thracica</name>
    <dbReference type="NCBI Taxonomy" id="2890319"/>
    <lineage>
        <taxon>Bacteria</taxon>
        <taxon>Pseudomonadati</taxon>
        <taxon>Pseudomonadota</taxon>
        <taxon>Gammaproteobacteria</taxon>
        <taxon>Enterobacterales</taxon>
        <taxon>Yersiniaceae</taxon>
        <taxon>Yersinia</taxon>
    </lineage>
</organism>
<dbReference type="InterPro" id="IPR008542">
    <property type="entry name" value="BIg21"/>
</dbReference>
<protein>
    <submittedName>
        <fullName evidence="5">Invasin</fullName>
    </submittedName>
</protein>